<accession>A9G5M3</accession>
<name>A9G5M3_SORC5</name>
<evidence type="ECO:0000256" key="1">
    <source>
        <dbReference type="SAM" id="MobiDB-lite"/>
    </source>
</evidence>
<feature type="compositionally biased region" description="Gly residues" evidence="1">
    <location>
        <begin position="60"/>
        <end position="69"/>
    </location>
</feature>
<dbReference type="Gene3D" id="2.120.10.30">
    <property type="entry name" value="TolB, C-terminal domain"/>
    <property type="match status" value="1"/>
</dbReference>
<sequence>MAGTGNEGDRGDGGPAVAKLDVPRRLALGPDGRLRIAEQGGNRVRRSTPDGTIATVAGTGAPGYSGDGGPATLATSTSPFSIALGPRWATPASDPASNQTEQIELLIFRPHPPRRRRNPGGIADTRR</sequence>
<dbReference type="AlphaFoldDB" id="A9G5M3"/>
<dbReference type="InterPro" id="IPR011042">
    <property type="entry name" value="6-blade_b-propeller_TolB-like"/>
</dbReference>
<dbReference type="STRING" id="448385.sce8877"/>
<dbReference type="Proteomes" id="UP000002139">
    <property type="component" value="Chromosome"/>
</dbReference>
<dbReference type="OrthoDB" id="9774579at2"/>
<protein>
    <submittedName>
        <fullName evidence="2">Uncharacterized protein</fullName>
    </submittedName>
</protein>
<gene>
    <name evidence="2" type="ordered locus">sce8877</name>
</gene>
<dbReference type="KEGG" id="scl:sce8877"/>
<dbReference type="HOGENOM" id="CLU_1969086_0_0_7"/>
<proteinExistence type="predicted"/>
<evidence type="ECO:0000313" key="2">
    <source>
        <dbReference type="EMBL" id="CAN99049.1"/>
    </source>
</evidence>
<feature type="region of interest" description="Disordered" evidence="1">
    <location>
        <begin position="38"/>
        <end position="72"/>
    </location>
</feature>
<dbReference type="eggNOG" id="COG3391">
    <property type="taxonomic scope" value="Bacteria"/>
</dbReference>
<keyword evidence="3" id="KW-1185">Reference proteome</keyword>
<dbReference type="SUPFAM" id="SSF101898">
    <property type="entry name" value="NHL repeat"/>
    <property type="match status" value="1"/>
</dbReference>
<feature type="region of interest" description="Disordered" evidence="1">
    <location>
        <begin position="85"/>
        <end position="127"/>
    </location>
</feature>
<evidence type="ECO:0000313" key="3">
    <source>
        <dbReference type="Proteomes" id="UP000002139"/>
    </source>
</evidence>
<dbReference type="EMBL" id="AM746676">
    <property type="protein sequence ID" value="CAN99049.1"/>
    <property type="molecule type" value="Genomic_DNA"/>
</dbReference>
<organism evidence="2 3">
    <name type="scientific">Sorangium cellulosum (strain So ce56)</name>
    <name type="common">Polyangium cellulosum (strain So ce56)</name>
    <dbReference type="NCBI Taxonomy" id="448385"/>
    <lineage>
        <taxon>Bacteria</taxon>
        <taxon>Pseudomonadati</taxon>
        <taxon>Myxococcota</taxon>
        <taxon>Polyangia</taxon>
        <taxon>Polyangiales</taxon>
        <taxon>Polyangiaceae</taxon>
        <taxon>Sorangium</taxon>
    </lineage>
</organism>
<dbReference type="RefSeq" id="WP_012241488.1">
    <property type="nucleotide sequence ID" value="NC_010162.1"/>
</dbReference>
<feature type="region of interest" description="Disordered" evidence="1">
    <location>
        <begin position="1"/>
        <end position="25"/>
    </location>
</feature>
<reference evidence="2 3" key="1">
    <citation type="journal article" date="2007" name="Nat. Biotechnol.">
        <title>Complete genome sequence of the myxobacterium Sorangium cellulosum.</title>
        <authorList>
            <person name="Schneiker S."/>
            <person name="Perlova O."/>
            <person name="Kaiser O."/>
            <person name="Gerth K."/>
            <person name="Alici A."/>
            <person name="Altmeyer M.O."/>
            <person name="Bartels D."/>
            <person name="Bekel T."/>
            <person name="Beyer S."/>
            <person name="Bode E."/>
            <person name="Bode H.B."/>
            <person name="Bolten C.J."/>
            <person name="Choudhuri J.V."/>
            <person name="Doss S."/>
            <person name="Elnakady Y.A."/>
            <person name="Frank B."/>
            <person name="Gaigalat L."/>
            <person name="Goesmann A."/>
            <person name="Groeger C."/>
            <person name="Gross F."/>
            <person name="Jelsbak L."/>
            <person name="Jelsbak L."/>
            <person name="Kalinowski J."/>
            <person name="Kegler C."/>
            <person name="Knauber T."/>
            <person name="Konietzny S."/>
            <person name="Kopp M."/>
            <person name="Krause L."/>
            <person name="Krug D."/>
            <person name="Linke B."/>
            <person name="Mahmud T."/>
            <person name="Martinez-Arias R."/>
            <person name="McHardy A.C."/>
            <person name="Merai M."/>
            <person name="Meyer F."/>
            <person name="Mormann S."/>
            <person name="Munoz-Dorado J."/>
            <person name="Perez J."/>
            <person name="Pradella S."/>
            <person name="Rachid S."/>
            <person name="Raddatz G."/>
            <person name="Rosenau F."/>
            <person name="Rueckert C."/>
            <person name="Sasse F."/>
            <person name="Scharfe M."/>
            <person name="Schuster S.C."/>
            <person name="Suen G."/>
            <person name="Treuner-Lange A."/>
            <person name="Velicer G.J."/>
            <person name="Vorholter F.-J."/>
            <person name="Weissman K.J."/>
            <person name="Welch R.D."/>
            <person name="Wenzel S.C."/>
            <person name="Whitworth D.E."/>
            <person name="Wilhelm S."/>
            <person name="Wittmann C."/>
            <person name="Bloecker H."/>
            <person name="Puehler A."/>
            <person name="Mueller R."/>
        </authorList>
    </citation>
    <scope>NUCLEOTIDE SEQUENCE [LARGE SCALE GENOMIC DNA]</scope>
    <source>
        <strain evidence="3">So ce56</strain>
    </source>
</reference>